<evidence type="ECO:0000256" key="7">
    <source>
        <dbReference type="ARBA" id="ARBA00022989"/>
    </source>
</evidence>
<proteinExistence type="predicted"/>
<dbReference type="Pfam" id="PF02378">
    <property type="entry name" value="PTS_EIIC"/>
    <property type="match status" value="1"/>
</dbReference>
<keyword evidence="6 9" id="KW-0812">Transmembrane</keyword>
<dbReference type="GO" id="GO:0008982">
    <property type="term" value="F:protein-N(PI)-phosphohistidine-sugar phosphotransferase activity"/>
    <property type="evidence" value="ECO:0007669"/>
    <property type="project" value="InterPro"/>
</dbReference>
<dbReference type="PANTHER" id="PTHR30505:SF0">
    <property type="entry name" value="FRUCTOSE-LIKE PTS SYSTEM EIIBC COMPONENT-RELATED"/>
    <property type="match status" value="1"/>
</dbReference>
<keyword evidence="8 9" id="KW-0472">Membrane</keyword>
<feature type="transmembrane region" description="Helical" evidence="9">
    <location>
        <begin position="47"/>
        <end position="66"/>
    </location>
</feature>
<dbReference type="GO" id="GO:0090563">
    <property type="term" value="F:protein-phosphocysteine-sugar phosphotransferase activity"/>
    <property type="evidence" value="ECO:0007669"/>
    <property type="project" value="TreeGrafter"/>
</dbReference>
<feature type="domain" description="PTS EIIC type-2" evidence="10">
    <location>
        <begin position="4"/>
        <end position="342"/>
    </location>
</feature>
<dbReference type="InterPro" id="IPR003352">
    <property type="entry name" value="PTS_EIIC"/>
</dbReference>
<organism evidence="11 12">
    <name type="scientific">Alkalibacterium pelagium</name>
    <dbReference type="NCBI Taxonomy" id="426702"/>
    <lineage>
        <taxon>Bacteria</taxon>
        <taxon>Bacillati</taxon>
        <taxon>Bacillota</taxon>
        <taxon>Bacilli</taxon>
        <taxon>Lactobacillales</taxon>
        <taxon>Carnobacteriaceae</taxon>
        <taxon>Alkalibacterium</taxon>
    </lineage>
</organism>
<dbReference type="GO" id="GO:0005351">
    <property type="term" value="F:carbohydrate:proton symporter activity"/>
    <property type="evidence" value="ECO:0007669"/>
    <property type="project" value="InterPro"/>
</dbReference>
<evidence type="ECO:0000259" key="10">
    <source>
        <dbReference type="PROSITE" id="PS51104"/>
    </source>
</evidence>
<evidence type="ECO:0000256" key="4">
    <source>
        <dbReference type="ARBA" id="ARBA00022597"/>
    </source>
</evidence>
<accession>A0A1H7IAY5</accession>
<dbReference type="Proteomes" id="UP000199081">
    <property type="component" value="Unassembled WGS sequence"/>
</dbReference>
<evidence type="ECO:0000256" key="5">
    <source>
        <dbReference type="ARBA" id="ARBA00022683"/>
    </source>
</evidence>
<dbReference type="RefSeq" id="WP_091479527.1">
    <property type="nucleotide sequence ID" value="NZ_BJYC01000004.1"/>
</dbReference>
<name>A0A1H7IAY5_9LACT</name>
<gene>
    <name evidence="11" type="ORF">SAMN04488099_10419</name>
</gene>
<dbReference type="OrthoDB" id="9782569at2"/>
<dbReference type="AlphaFoldDB" id="A0A1H7IAY5"/>
<dbReference type="NCBIfam" id="TIGR01427">
    <property type="entry name" value="PTS_IIC_fructo"/>
    <property type="match status" value="1"/>
</dbReference>
<dbReference type="InterPro" id="IPR006327">
    <property type="entry name" value="PTS_IIC_fruc"/>
</dbReference>
<evidence type="ECO:0000313" key="11">
    <source>
        <dbReference type="EMBL" id="SEK57755.1"/>
    </source>
</evidence>
<reference evidence="12" key="1">
    <citation type="submission" date="2016-10" db="EMBL/GenBank/DDBJ databases">
        <authorList>
            <person name="Varghese N."/>
            <person name="Submissions S."/>
        </authorList>
    </citation>
    <scope>NUCLEOTIDE SEQUENCE [LARGE SCALE GENOMIC DNA]</scope>
    <source>
        <strain evidence="12">DSM 19183</strain>
    </source>
</reference>
<keyword evidence="4" id="KW-0762">Sugar transport</keyword>
<dbReference type="PROSITE" id="PS51104">
    <property type="entry name" value="PTS_EIIC_TYPE_2"/>
    <property type="match status" value="1"/>
</dbReference>
<evidence type="ECO:0000256" key="8">
    <source>
        <dbReference type="ARBA" id="ARBA00023136"/>
    </source>
</evidence>
<sequence>MKKFQQALMTGVSYMLPLIVFSGMTIALTGMISQSQADFPAVATLNGFAWVMMDLIPAIFAAYMAYAIGDKAAIIPGFIGGYIAGHPPVENTSASGFLGAILAGFIAGYLVLYLRKVKVPLFLDSIKKTLLIPVLTGWLLYLIMAYPIAIFVGALNDLIISNLLDLSQAPQYAFLLGAILSAMCAFDMGGPIGKIAITFVFAVWNDPSGLGFVVNAAVFPGIMVPALSVGIASLIARNKYTEDEIRMAPASILSGLVGITESTLPYAFRDPFRIIGPNMMGAAVGGAIMMGFGVSTAGVSGVFGMPMASNLGIFISAILVGTAISVALQILIKKPVDQSAAVITGEEDDLDFEITL</sequence>
<evidence type="ECO:0000256" key="9">
    <source>
        <dbReference type="SAM" id="Phobius"/>
    </source>
</evidence>
<feature type="transmembrane region" description="Helical" evidence="9">
    <location>
        <begin position="172"/>
        <end position="205"/>
    </location>
</feature>
<dbReference type="PANTHER" id="PTHR30505">
    <property type="entry name" value="FRUCTOSE-LIKE PERMEASE"/>
    <property type="match status" value="1"/>
</dbReference>
<feature type="transmembrane region" description="Helical" evidence="9">
    <location>
        <begin position="95"/>
        <end position="114"/>
    </location>
</feature>
<feature type="transmembrane region" description="Helical" evidence="9">
    <location>
        <begin position="248"/>
        <end position="268"/>
    </location>
</feature>
<evidence type="ECO:0000256" key="2">
    <source>
        <dbReference type="ARBA" id="ARBA00022448"/>
    </source>
</evidence>
<evidence type="ECO:0000256" key="1">
    <source>
        <dbReference type="ARBA" id="ARBA00004429"/>
    </source>
</evidence>
<dbReference type="InterPro" id="IPR013014">
    <property type="entry name" value="PTS_EIIC_2"/>
</dbReference>
<evidence type="ECO:0000256" key="3">
    <source>
        <dbReference type="ARBA" id="ARBA00022475"/>
    </source>
</evidence>
<dbReference type="GO" id="GO:0009401">
    <property type="term" value="P:phosphoenolpyruvate-dependent sugar phosphotransferase system"/>
    <property type="evidence" value="ECO:0007669"/>
    <property type="project" value="UniProtKB-KW"/>
</dbReference>
<protein>
    <submittedName>
        <fullName evidence="11">PTS system, fructose subfamily, IIC component</fullName>
    </submittedName>
</protein>
<keyword evidence="5" id="KW-0598">Phosphotransferase system</keyword>
<feature type="transmembrane region" description="Helical" evidence="9">
    <location>
        <begin position="130"/>
        <end position="152"/>
    </location>
</feature>
<keyword evidence="2" id="KW-0813">Transport</keyword>
<dbReference type="InterPro" id="IPR050864">
    <property type="entry name" value="Bacterial_PTS_Sugar_Transport"/>
</dbReference>
<evidence type="ECO:0000313" key="12">
    <source>
        <dbReference type="Proteomes" id="UP000199081"/>
    </source>
</evidence>
<keyword evidence="12" id="KW-1185">Reference proteome</keyword>
<keyword evidence="7 9" id="KW-1133">Transmembrane helix</keyword>
<dbReference type="EMBL" id="FNZU01000004">
    <property type="protein sequence ID" value="SEK57755.1"/>
    <property type="molecule type" value="Genomic_DNA"/>
</dbReference>
<feature type="transmembrane region" description="Helical" evidence="9">
    <location>
        <begin position="280"/>
        <end position="305"/>
    </location>
</feature>
<comment type="subcellular location">
    <subcellularLocation>
        <location evidence="1">Cell inner membrane</location>
        <topology evidence="1">Multi-pass membrane protein</topology>
    </subcellularLocation>
</comment>
<dbReference type="GO" id="GO:0005886">
    <property type="term" value="C:plasma membrane"/>
    <property type="evidence" value="ECO:0007669"/>
    <property type="project" value="UniProtKB-SubCell"/>
</dbReference>
<feature type="transmembrane region" description="Helical" evidence="9">
    <location>
        <begin position="311"/>
        <end position="332"/>
    </location>
</feature>
<feature type="transmembrane region" description="Helical" evidence="9">
    <location>
        <begin position="212"/>
        <end position="236"/>
    </location>
</feature>
<evidence type="ECO:0000256" key="6">
    <source>
        <dbReference type="ARBA" id="ARBA00022692"/>
    </source>
</evidence>
<keyword evidence="3" id="KW-1003">Cell membrane</keyword>
<dbReference type="STRING" id="426702.SAMN04488099_10419"/>